<evidence type="ECO:0000256" key="4">
    <source>
        <dbReference type="ARBA" id="ARBA00022448"/>
    </source>
</evidence>
<comment type="function">
    <text evidence="14">Non-classical phosphatidylinositol (PtdIns) transfer protein (PITP), which exhibits PtdIns-binding/transfer activity in the absence of detectable PtdCho-binding/transfer activity. Regulates PtdIns(4,5)P2 homeostasis at the plasma membrane. Heme-binding protein that may play a role in organic oxidant-induced stress responses.</text>
</comment>
<evidence type="ECO:0000259" key="17">
    <source>
        <dbReference type="PROSITE" id="PS50191"/>
    </source>
</evidence>
<dbReference type="AlphaFoldDB" id="A0A8H5C7T0"/>
<dbReference type="SUPFAM" id="SSF46938">
    <property type="entry name" value="CRAL/TRIO N-terminal domain"/>
    <property type="match status" value="1"/>
</dbReference>
<keyword evidence="4 15" id="KW-0813">Transport</keyword>
<dbReference type="SUPFAM" id="SSF52087">
    <property type="entry name" value="CRAL/TRIO domain"/>
    <property type="match status" value="1"/>
</dbReference>
<gene>
    <name evidence="18" type="ORF">D9611_006304</name>
</gene>
<evidence type="ECO:0000256" key="11">
    <source>
        <dbReference type="ARBA" id="ARBA00023055"/>
    </source>
</evidence>
<feature type="region of interest" description="Disordered" evidence="16">
    <location>
        <begin position="1"/>
        <end position="75"/>
    </location>
</feature>
<dbReference type="Gene3D" id="3.40.525.10">
    <property type="entry name" value="CRAL-TRIO lipid binding domain"/>
    <property type="match status" value="1"/>
</dbReference>
<accession>A0A8H5C7T0</accession>
<comment type="similarity">
    <text evidence="3 15">Belongs to the SFH5 family.</text>
</comment>
<sequence length="398" mass="43745">MSDPTANQNAHLDEVQPAVPKLDTPEPPAPLATESTTDQAATANTVTEEVHNTETATEVKEETAETPAPDVTKELGMGNTTAKAEAPVVAATPAGTAPAPPTPEIIQPPTFEAAPDAEAKDKEAEVEEPQNTLTSLFLEAEWKALKDFRAQLPEIFADAYPDKPNAKITPVTLWGISIDPTNPKADARVSVVLMKFLRARNLNPTAAREMLVNTLRWRESFNIEAALKEEFPEELFGNMGVVFGRDKGNRPVVYNLYGANPNLKEVFSDVQRFIRWRVSLQERSVALLDFTEVDQLIQVHDYAGVSLTSRDANSKAAAKEATNIFGSHYPELLYKKFFINVPTLMNWIFWAFKALIPSATLAKMSVVGNSKHALKGALLPYIDTKQLPERYGGEAEAF</sequence>
<dbReference type="Pfam" id="PF00650">
    <property type="entry name" value="CRAL_TRIO"/>
    <property type="match status" value="1"/>
</dbReference>
<dbReference type="GO" id="GO:0005886">
    <property type="term" value="C:plasma membrane"/>
    <property type="evidence" value="ECO:0007669"/>
    <property type="project" value="TreeGrafter"/>
</dbReference>
<keyword evidence="5 15" id="KW-0963">Cytoplasm</keyword>
<evidence type="ECO:0000256" key="1">
    <source>
        <dbReference type="ARBA" id="ARBA00001970"/>
    </source>
</evidence>
<dbReference type="SMART" id="SM00516">
    <property type="entry name" value="SEC14"/>
    <property type="match status" value="1"/>
</dbReference>
<dbReference type="InterPro" id="IPR001251">
    <property type="entry name" value="CRAL-TRIO_dom"/>
</dbReference>
<evidence type="ECO:0000256" key="8">
    <source>
        <dbReference type="ARBA" id="ARBA00022824"/>
    </source>
</evidence>
<dbReference type="GO" id="GO:0017157">
    <property type="term" value="P:regulation of exocytosis"/>
    <property type="evidence" value="ECO:0007669"/>
    <property type="project" value="TreeGrafter"/>
</dbReference>
<dbReference type="EMBL" id="JAACJK010000059">
    <property type="protein sequence ID" value="KAF5336151.1"/>
    <property type="molecule type" value="Genomic_DNA"/>
</dbReference>
<feature type="compositionally biased region" description="Basic and acidic residues" evidence="16">
    <location>
        <begin position="48"/>
        <end position="63"/>
    </location>
</feature>
<evidence type="ECO:0000256" key="13">
    <source>
        <dbReference type="ARBA" id="ARBA00024146"/>
    </source>
</evidence>
<proteinExistence type="inferred from homology"/>
<evidence type="ECO:0000256" key="10">
    <source>
        <dbReference type="ARBA" id="ARBA00023004"/>
    </source>
</evidence>
<dbReference type="PANTHER" id="PTHR47669">
    <property type="entry name" value="PHOSPHATIDYLINOSITOL TRANSFER PROTEIN SFH5"/>
    <property type="match status" value="1"/>
</dbReference>
<evidence type="ECO:0000256" key="12">
    <source>
        <dbReference type="ARBA" id="ARBA00023136"/>
    </source>
</evidence>
<comment type="cofactor">
    <cofactor evidence="1">
        <name>heme b</name>
        <dbReference type="ChEBI" id="CHEBI:60344"/>
    </cofactor>
</comment>
<keyword evidence="8 15" id="KW-0256">Endoplasmic reticulum</keyword>
<dbReference type="PANTHER" id="PTHR47669:SF1">
    <property type="entry name" value="PHOSPHATIDYLINOSITOL TRANSFER PROTEIN SFH5"/>
    <property type="match status" value="1"/>
</dbReference>
<feature type="compositionally biased region" description="Polar residues" evidence="16">
    <location>
        <begin position="1"/>
        <end position="10"/>
    </location>
</feature>
<keyword evidence="9 15" id="KW-0492">Microsome</keyword>
<dbReference type="OrthoDB" id="75724at2759"/>
<evidence type="ECO:0000256" key="7">
    <source>
        <dbReference type="ARBA" id="ARBA00022723"/>
    </source>
</evidence>
<organism evidence="18 19">
    <name type="scientific">Ephemerocybe angulata</name>
    <dbReference type="NCBI Taxonomy" id="980116"/>
    <lineage>
        <taxon>Eukaryota</taxon>
        <taxon>Fungi</taxon>
        <taxon>Dikarya</taxon>
        <taxon>Basidiomycota</taxon>
        <taxon>Agaricomycotina</taxon>
        <taxon>Agaricomycetes</taxon>
        <taxon>Agaricomycetidae</taxon>
        <taxon>Agaricales</taxon>
        <taxon>Agaricineae</taxon>
        <taxon>Psathyrellaceae</taxon>
        <taxon>Ephemerocybe</taxon>
    </lineage>
</organism>
<evidence type="ECO:0000256" key="6">
    <source>
        <dbReference type="ARBA" id="ARBA00022617"/>
    </source>
</evidence>
<dbReference type="GO" id="GO:0005829">
    <property type="term" value="C:cytosol"/>
    <property type="evidence" value="ECO:0007669"/>
    <property type="project" value="TreeGrafter"/>
</dbReference>
<evidence type="ECO:0000256" key="3">
    <source>
        <dbReference type="ARBA" id="ARBA00006667"/>
    </source>
</evidence>
<comment type="caution">
    <text evidence="18">The sequence shown here is derived from an EMBL/GenBank/DDBJ whole genome shotgun (WGS) entry which is preliminary data.</text>
</comment>
<keyword evidence="6" id="KW-0349">Heme</keyword>
<dbReference type="GO" id="GO:0043001">
    <property type="term" value="P:Golgi to plasma membrane protein transport"/>
    <property type="evidence" value="ECO:0007669"/>
    <property type="project" value="TreeGrafter"/>
</dbReference>
<protein>
    <recommendedName>
        <fullName evidence="15">Phosphatidylinositol transfer protein SFH5</fullName>
        <shortName evidence="15">PITP SFH5</shortName>
    </recommendedName>
</protein>
<dbReference type="Proteomes" id="UP000541558">
    <property type="component" value="Unassembled WGS sequence"/>
</dbReference>
<keyword evidence="11 15" id="KW-0445">Lipid transport</keyword>
<keyword evidence="19" id="KW-1185">Reference proteome</keyword>
<evidence type="ECO:0000256" key="15">
    <source>
        <dbReference type="RuleBase" id="RU367059"/>
    </source>
</evidence>
<reference evidence="18 19" key="1">
    <citation type="journal article" date="2020" name="ISME J.">
        <title>Uncovering the hidden diversity of litter-decomposition mechanisms in mushroom-forming fungi.</title>
        <authorList>
            <person name="Floudas D."/>
            <person name="Bentzer J."/>
            <person name="Ahren D."/>
            <person name="Johansson T."/>
            <person name="Persson P."/>
            <person name="Tunlid A."/>
        </authorList>
    </citation>
    <scope>NUCLEOTIDE SEQUENCE [LARGE SCALE GENOMIC DNA]</scope>
    <source>
        <strain evidence="18 19">CBS 175.51</strain>
    </source>
</reference>
<dbReference type="GO" id="GO:0032541">
    <property type="term" value="C:cortical endoplasmic reticulum"/>
    <property type="evidence" value="ECO:0007669"/>
    <property type="project" value="TreeGrafter"/>
</dbReference>
<dbReference type="InterPro" id="IPR036273">
    <property type="entry name" value="CRAL/TRIO_N_dom_sf"/>
</dbReference>
<evidence type="ECO:0000256" key="2">
    <source>
        <dbReference type="ARBA" id="ARBA00004406"/>
    </source>
</evidence>
<name>A0A8H5C7T0_9AGAR</name>
<keyword evidence="10" id="KW-0408">Iron</keyword>
<keyword evidence="7" id="KW-0479">Metal-binding</keyword>
<comment type="subcellular location">
    <subcellularLocation>
        <location evidence="15">Cytoplasm</location>
    </subcellularLocation>
    <subcellularLocation>
        <location evidence="2 15">Endoplasmic reticulum membrane</location>
        <topology evidence="2 15">Peripheral membrane protein</topology>
    </subcellularLocation>
    <subcellularLocation>
        <location evidence="15">Microsome membrane</location>
        <topology evidence="15">Peripheral membrane protein</topology>
    </subcellularLocation>
</comment>
<evidence type="ECO:0000256" key="16">
    <source>
        <dbReference type="SAM" id="MobiDB-lite"/>
    </source>
</evidence>
<evidence type="ECO:0000256" key="5">
    <source>
        <dbReference type="ARBA" id="ARBA00022490"/>
    </source>
</evidence>
<dbReference type="InterPro" id="IPR036865">
    <property type="entry name" value="CRAL-TRIO_dom_sf"/>
</dbReference>
<dbReference type="CDD" id="cd00170">
    <property type="entry name" value="SEC14"/>
    <property type="match status" value="1"/>
</dbReference>
<evidence type="ECO:0000313" key="18">
    <source>
        <dbReference type="EMBL" id="KAF5336151.1"/>
    </source>
</evidence>
<feature type="domain" description="CRAL-TRIO" evidence="17">
    <location>
        <begin position="223"/>
        <end position="398"/>
    </location>
</feature>
<dbReference type="InterPro" id="IPR042938">
    <property type="entry name" value="Sfh5"/>
</dbReference>
<comment type="catalytic activity">
    <reaction evidence="13">
        <text>a 1,2-diacyl-sn-glycero-3-phospho-(1D-myo-inositol)(in) = a 1,2-diacyl-sn-glycero-3-phospho-(1D-myo-inositol)(out)</text>
        <dbReference type="Rhea" id="RHEA:38691"/>
        <dbReference type="ChEBI" id="CHEBI:57880"/>
    </reaction>
    <physiologicalReaction direction="left-to-right" evidence="13">
        <dbReference type="Rhea" id="RHEA:38692"/>
    </physiologicalReaction>
</comment>
<evidence type="ECO:0000256" key="14">
    <source>
        <dbReference type="ARBA" id="ARBA00024180"/>
    </source>
</evidence>
<dbReference type="PROSITE" id="PS50191">
    <property type="entry name" value="CRAL_TRIO"/>
    <property type="match status" value="1"/>
</dbReference>
<evidence type="ECO:0000313" key="19">
    <source>
        <dbReference type="Proteomes" id="UP000541558"/>
    </source>
</evidence>
<dbReference type="GO" id="GO:0005789">
    <property type="term" value="C:endoplasmic reticulum membrane"/>
    <property type="evidence" value="ECO:0007669"/>
    <property type="project" value="UniProtKB-SubCell"/>
</dbReference>
<dbReference type="GO" id="GO:0008526">
    <property type="term" value="F:phosphatidylinositol transfer activity"/>
    <property type="evidence" value="ECO:0007669"/>
    <property type="project" value="UniProtKB-UniRule"/>
</dbReference>
<evidence type="ECO:0000256" key="9">
    <source>
        <dbReference type="ARBA" id="ARBA00022848"/>
    </source>
</evidence>
<dbReference type="GO" id="GO:0046872">
    <property type="term" value="F:metal ion binding"/>
    <property type="evidence" value="ECO:0007669"/>
    <property type="project" value="UniProtKB-KW"/>
</dbReference>
<keyword evidence="12 15" id="KW-0472">Membrane</keyword>